<dbReference type="PANTHER" id="PTHR43311:SF1">
    <property type="entry name" value="GLUTAMYL-Q TRNA(ASP) SYNTHETASE"/>
    <property type="match status" value="1"/>
</dbReference>
<comment type="caution">
    <text evidence="7">Lacks conserved residue(s) required for the propagation of feature annotation.</text>
</comment>
<keyword evidence="5 7" id="KW-0067">ATP-binding</keyword>
<dbReference type="Gene3D" id="3.40.50.620">
    <property type="entry name" value="HUPs"/>
    <property type="match status" value="1"/>
</dbReference>
<evidence type="ECO:0000256" key="7">
    <source>
        <dbReference type="HAMAP-Rule" id="MF_01428"/>
    </source>
</evidence>
<feature type="binding site" evidence="7">
    <location>
        <position position="188"/>
    </location>
    <ligand>
        <name>L-glutamate</name>
        <dbReference type="ChEBI" id="CHEBI:29985"/>
    </ligand>
</feature>
<comment type="similarity">
    <text evidence="7">Belongs to the class-I aminoacyl-tRNA synthetase family. GluQ subfamily.</text>
</comment>
<dbReference type="InterPro" id="IPR014729">
    <property type="entry name" value="Rossmann-like_a/b/a_fold"/>
</dbReference>
<evidence type="ECO:0000313" key="11">
    <source>
        <dbReference type="Proteomes" id="UP000306317"/>
    </source>
</evidence>
<dbReference type="RefSeq" id="WP_136256858.1">
    <property type="nucleotide sequence ID" value="NZ_MWIO01000003.1"/>
</dbReference>
<dbReference type="AlphaFoldDB" id="A0A4S3KMD4"/>
<dbReference type="HAMAP" id="MF_01428">
    <property type="entry name" value="Glu_Q_tRNA_synth"/>
    <property type="match status" value="1"/>
</dbReference>
<feature type="binding site" evidence="7">
    <location>
        <position position="229"/>
    </location>
    <ligand>
        <name>ATP</name>
        <dbReference type="ChEBI" id="CHEBI:30616"/>
    </ligand>
</feature>
<feature type="short sequence motif" description="'KMSKS' region" evidence="7">
    <location>
        <begin position="226"/>
        <end position="230"/>
    </location>
</feature>
<proteinExistence type="inferred from homology"/>
<dbReference type="FunFam" id="3.40.50.620:FF:000093">
    <property type="entry name" value="Glutamyl-Q tRNA(Asp) synthetase"/>
    <property type="match status" value="1"/>
</dbReference>
<evidence type="ECO:0000256" key="8">
    <source>
        <dbReference type="RuleBase" id="RU363037"/>
    </source>
</evidence>
<feature type="binding site" evidence="7">
    <location>
        <begin position="6"/>
        <end position="10"/>
    </location>
    <ligand>
        <name>L-glutamate</name>
        <dbReference type="ChEBI" id="CHEBI:29985"/>
    </ligand>
</feature>
<evidence type="ECO:0000256" key="5">
    <source>
        <dbReference type="ARBA" id="ARBA00022840"/>
    </source>
</evidence>
<dbReference type="NCBIfam" id="TIGR03838">
    <property type="entry name" value="queuosine_YadB"/>
    <property type="match status" value="1"/>
</dbReference>
<accession>A0A4S3KMD4</accession>
<evidence type="ECO:0000256" key="1">
    <source>
        <dbReference type="ARBA" id="ARBA00022598"/>
    </source>
</evidence>
<dbReference type="InterPro" id="IPR020058">
    <property type="entry name" value="Glu/Gln-tRNA-synth_Ib_cat-dom"/>
</dbReference>
<protein>
    <recommendedName>
        <fullName evidence="7">Glutamyl-Q tRNA(Asp) synthetase</fullName>
        <shortName evidence="7">Glu-Q-RSs</shortName>
        <ecNumber evidence="7">6.1.1.-</ecNumber>
    </recommendedName>
</protein>
<keyword evidence="8" id="KW-0648">Protein biosynthesis</keyword>
<keyword evidence="11" id="KW-1185">Reference proteome</keyword>
<evidence type="ECO:0000256" key="6">
    <source>
        <dbReference type="ARBA" id="ARBA00023146"/>
    </source>
</evidence>
<feature type="binding site" evidence="7">
    <location>
        <position position="170"/>
    </location>
    <ligand>
        <name>L-glutamate</name>
        <dbReference type="ChEBI" id="CHEBI:29985"/>
    </ligand>
</feature>
<comment type="function">
    <text evidence="7">Catalyzes the tRNA-independent activation of glutamate in presence of ATP and the subsequent transfer of glutamate onto a tRNA(Asp). Glutamate is transferred on the 2-amino-5-(4,5-dihydroxy-2-cyclopenten-1-yl) moiety of the queuosine in the wobble position of the QUC anticodon.</text>
</comment>
<evidence type="ECO:0000256" key="4">
    <source>
        <dbReference type="ARBA" id="ARBA00022833"/>
    </source>
</evidence>
<dbReference type="OrthoDB" id="9807503at2"/>
<name>A0A4S3KMD4_9GAMM</name>
<dbReference type="GO" id="GO:0004818">
    <property type="term" value="F:glutamate-tRNA ligase activity"/>
    <property type="evidence" value="ECO:0007669"/>
    <property type="project" value="TreeGrafter"/>
</dbReference>
<dbReference type="GO" id="GO:0008270">
    <property type="term" value="F:zinc ion binding"/>
    <property type="evidence" value="ECO:0007669"/>
    <property type="project" value="InterPro"/>
</dbReference>
<keyword evidence="6 7" id="KW-0030">Aminoacyl-tRNA synthetase</keyword>
<gene>
    <name evidence="7" type="primary">gluQ</name>
    <name evidence="10" type="ORF">B1991_01110</name>
</gene>
<dbReference type="SUPFAM" id="SSF52374">
    <property type="entry name" value="Nucleotidylyl transferase"/>
    <property type="match status" value="1"/>
</dbReference>
<evidence type="ECO:0000313" key="10">
    <source>
        <dbReference type="EMBL" id="THD10053.1"/>
    </source>
</evidence>
<dbReference type="Proteomes" id="UP000306317">
    <property type="component" value="Unassembled WGS sequence"/>
</dbReference>
<keyword evidence="1 7" id="KW-0436">Ligase</keyword>
<dbReference type="GO" id="GO:0005524">
    <property type="term" value="F:ATP binding"/>
    <property type="evidence" value="ECO:0007669"/>
    <property type="project" value="UniProtKB-KW"/>
</dbReference>
<dbReference type="GO" id="GO:0006424">
    <property type="term" value="P:glutamyl-tRNA aminoacylation"/>
    <property type="evidence" value="ECO:0007669"/>
    <property type="project" value="InterPro"/>
</dbReference>
<dbReference type="PRINTS" id="PR00987">
    <property type="entry name" value="TRNASYNTHGLU"/>
</dbReference>
<feature type="short sequence motif" description="'HIGH' region" evidence="7">
    <location>
        <begin position="9"/>
        <end position="19"/>
    </location>
</feature>
<evidence type="ECO:0000259" key="9">
    <source>
        <dbReference type="Pfam" id="PF00749"/>
    </source>
</evidence>
<dbReference type="InterPro" id="IPR000924">
    <property type="entry name" value="Glu/Gln-tRNA-synth"/>
</dbReference>
<dbReference type="EC" id="6.1.1.-" evidence="7"/>
<keyword evidence="3 7" id="KW-0547">Nucleotide-binding</keyword>
<dbReference type="GO" id="GO:0006400">
    <property type="term" value="P:tRNA modification"/>
    <property type="evidence" value="ECO:0007669"/>
    <property type="project" value="InterPro"/>
</dbReference>
<reference evidence="10 11" key="1">
    <citation type="submission" date="2017-02" db="EMBL/GenBank/DDBJ databases">
        <title>Whole genome sequencing of Rhodanobacter lindaniclasticus DSM 17932.</title>
        <authorList>
            <person name="Kumar S."/>
            <person name="Patil P."/>
            <person name="Patil P.B."/>
        </authorList>
    </citation>
    <scope>NUCLEOTIDE SEQUENCE [LARGE SCALE GENOMIC DNA]</scope>
    <source>
        <strain evidence="10 11">DSM 17932</strain>
    </source>
</reference>
<feature type="binding site" evidence="7">
    <location>
        <position position="42"/>
    </location>
    <ligand>
        <name>L-glutamate</name>
        <dbReference type="ChEBI" id="CHEBI:29985"/>
    </ligand>
</feature>
<keyword evidence="4" id="KW-0862">Zinc</keyword>
<dbReference type="PANTHER" id="PTHR43311">
    <property type="entry name" value="GLUTAMATE--TRNA LIGASE"/>
    <property type="match status" value="1"/>
</dbReference>
<dbReference type="NCBIfam" id="NF004314">
    <property type="entry name" value="PRK05710.1-3"/>
    <property type="match status" value="1"/>
</dbReference>
<organism evidence="10 11">
    <name type="scientific">Rhodanobacter lindaniclasticus</name>
    <dbReference type="NCBI Taxonomy" id="75310"/>
    <lineage>
        <taxon>Bacteria</taxon>
        <taxon>Pseudomonadati</taxon>
        <taxon>Pseudomonadota</taxon>
        <taxon>Gammaproteobacteria</taxon>
        <taxon>Lysobacterales</taxon>
        <taxon>Rhodanobacteraceae</taxon>
        <taxon>Rhodanobacter</taxon>
    </lineage>
</organism>
<evidence type="ECO:0000256" key="3">
    <source>
        <dbReference type="ARBA" id="ARBA00022741"/>
    </source>
</evidence>
<dbReference type="InterPro" id="IPR022380">
    <property type="entry name" value="Glu-Q_tRNA(Asp)_Synthase"/>
</dbReference>
<dbReference type="Pfam" id="PF00749">
    <property type="entry name" value="tRNA-synt_1c"/>
    <property type="match status" value="1"/>
</dbReference>
<sequence length="288" mass="30977">MTYCGRFAPSPTGPLHFGSLVAAVGSWLCARHADGAWLVRMEDIDPPREVPGAAAAILAALPAFGLAPDAPVLFQSTRGAAYDEAFAQLRATGLVFPCTCSRSQLAAGGGIHRDGACVDDSPVDREPAWRLRVPDVEIAFADALLGPQRERLRETVGDFVIRRADGFYSYQLACVVDDAFQGVTDVVRGQDLLDSTARQIWLQRCLGLATPTYRHLPLVRDSSGNKLSKSSRAWPIDPADPAPTLRRALAFLGRPLPDRPVAVDELLAHALVDFDPARLPHCSGSSIS</sequence>
<feature type="domain" description="Glutamyl/glutaminyl-tRNA synthetase class Ib catalytic" evidence="9">
    <location>
        <begin position="6"/>
        <end position="234"/>
    </location>
</feature>
<dbReference type="GO" id="GO:0005829">
    <property type="term" value="C:cytosol"/>
    <property type="evidence" value="ECO:0007669"/>
    <property type="project" value="TreeGrafter"/>
</dbReference>
<dbReference type="EMBL" id="MWIO01000003">
    <property type="protein sequence ID" value="THD10053.1"/>
    <property type="molecule type" value="Genomic_DNA"/>
</dbReference>
<keyword evidence="2" id="KW-0479">Metal-binding</keyword>
<evidence type="ECO:0000256" key="2">
    <source>
        <dbReference type="ARBA" id="ARBA00022723"/>
    </source>
</evidence>
<comment type="caution">
    <text evidence="10">The sequence shown here is derived from an EMBL/GenBank/DDBJ whole genome shotgun (WGS) entry which is preliminary data.</text>
</comment>
<dbReference type="InterPro" id="IPR049940">
    <property type="entry name" value="GluQ/Sye"/>
</dbReference>